<dbReference type="OrthoDB" id="182417at2"/>
<evidence type="ECO:0000256" key="1">
    <source>
        <dbReference type="ARBA" id="ARBA00022692"/>
    </source>
</evidence>
<feature type="transmembrane region" description="Helical" evidence="4">
    <location>
        <begin position="355"/>
        <end position="375"/>
    </location>
</feature>
<keyword evidence="3 4" id="KW-0472">Membrane</keyword>
<gene>
    <name evidence="6" type="ORF">CBQ26_07385</name>
</gene>
<evidence type="ECO:0000313" key="7">
    <source>
        <dbReference type="Proteomes" id="UP000197208"/>
    </source>
</evidence>
<feature type="transmembrane region" description="Helical" evidence="4">
    <location>
        <begin position="172"/>
        <end position="192"/>
    </location>
</feature>
<proteinExistence type="predicted"/>
<evidence type="ECO:0000313" key="6">
    <source>
        <dbReference type="EMBL" id="OWL96807.1"/>
    </source>
</evidence>
<dbReference type="InterPro" id="IPR020846">
    <property type="entry name" value="MFS_dom"/>
</dbReference>
<dbReference type="RefSeq" id="WP_088248008.1">
    <property type="nucleotide sequence ID" value="NZ_NHMK01000010.1"/>
</dbReference>
<dbReference type="SUPFAM" id="SSF103473">
    <property type="entry name" value="MFS general substrate transporter"/>
    <property type="match status" value="1"/>
</dbReference>
<dbReference type="Pfam" id="PF07690">
    <property type="entry name" value="MFS_1"/>
    <property type="match status" value="1"/>
</dbReference>
<feature type="transmembrane region" description="Helical" evidence="4">
    <location>
        <begin position="111"/>
        <end position="136"/>
    </location>
</feature>
<dbReference type="Proteomes" id="UP000197208">
    <property type="component" value="Unassembled WGS sequence"/>
</dbReference>
<feature type="transmembrane region" description="Helical" evidence="4">
    <location>
        <begin position="51"/>
        <end position="71"/>
    </location>
</feature>
<dbReference type="PANTHER" id="PTHR11360:SF284">
    <property type="entry name" value="EG:103B4.3 PROTEIN-RELATED"/>
    <property type="match status" value="1"/>
</dbReference>
<keyword evidence="1 4" id="KW-0812">Transmembrane</keyword>
<evidence type="ECO:0000256" key="2">
    <source>
        <dbReference type="ARBA" id="ARBA00022989"/>
    </source>
</evidence>
<sequence>MTDNSGPRGRLYYGWVVVAVTVVALLVAAGARSAPGVFLLPMQEALGLDRGTLSFSASLGLLVFGLAAPLSGRLMNRFGPRRVATAGLLLLAVSFGLSTLARSALALHLSWGLLSGLGTGLVGSVLGATVATRWFVRRRGLVVGVFGAATSAGQLLFIPLLTAWAGRIGWDGAALVVAGAALLLALPLWALLRDRPEALGLQPDGDTHAWPTPPPVPDPHVMRRAVRSRDFWLLSLTFLACGFTSNGIIGTHFMAYCGDLGLTATFAAGLLALMGAFNFVGTLASGYLTDRVDPRLLLAVYYVVRGLSLALLPLVPPGLAFTAFAVLFGLDYIATVPPTTALTADTFGRANVGTVYGWIFCAHQVGAALASWLGGEVRDVLGSYGPAFLASAVLAVCAGLLALGISAPARRDARPAA</sequence>
<evidence type="ECO:0000256" key="3">
    <source>
        <dbReference type="ARBA" id="ARBA00023136"/>
    </source>
</evidence>
<dbReference type="AlphaFoldDB" id="A0A246BMB0"/>
<dbReference type="PROSITE" id="PS50850">
    <property type="entry name" value="MFS"/>
    <property type="match status" value="1"/>
</dbReference>
<comment type="caution">
    <text evidence="6">The sequence shown here is derived from an EMBL/GenBank/DDBJ whole genome shotgun (WGS) entry which is preliminary data.</text>
</comment>
<dbReference type="Gene3D" id="1.20.1250.20">
    <property type="entry name" value="MFS general substrate transporter like domains"/>
    <property type="match status" value="2"/>
</dbReference>
<feature type="transmembrane region" description="Helical" evidence="4">
    <location>
        <begin position="231"/>
        <end position="254"/>
    </location>
</feature>
<evidence type="ECO:0000256" key="4">
    <source>
        <dbReference type="SAM" id="Phobius"/>
    </source>
</evidence>
<dbReference type="GO" id="GO:0022857">
    <property type="term" value="F:transmembrane transporter activity"/>
    <property type="evidence" value="ECO:0007669"/>
    <property type="project" value="InterPro"/>
</dbReference>
<dbReference type="InterPro" id="IPR011701">
    <property type="entry name" value="MFS"/>
</dbReference>
<dbReference type="CDD" id="cd17355">
    <property type="entry name" value="MFS_YcxA_like"/>
    <property type="match status" value="1"/>
</dbReference>
<protein>
    <submittedName>
        <fullName evidence="6">MFS transporter</fullName>
    </submittedName>
</protein>
<name>A0A246BMB0_9DEIO</name>
<dbReference type="InterPro" id="IPR050327">
    <property type="entry name" value="Proton-linked_MCT"/>
</dbReference>
<dbReference type="PANTHER" id="PTHR11360">
    <property type="entry name" value="MONOCARBOXYLATE TRANSPORTER"/>
    <property type="match status" value="1"/>
</dbReference>
<feature type="transmembrane region" description="Helical" evidence="4">
    <location>
        <begin position="12"/>
        <end position="31"/>
    </location>
</feature>
<feature type="transmembrane region" description="Helical" evidence="4">
    <location>
        <begin position="83"/>
        <end position="105"/>
    </location>
</feature>
<evidence type="ECO:0000259" key="5">
    <source>
        <dbReference type="PROSITE" id="PS50850"/>
    </source>
</evidence>
<keyword evidence="2 4" id="KW-1133">Transmembrane helix</keyword>
<keyword evidence="7" id="KW-1185">Reference proteome</keyword>
<feature type="transmembrane region" description="Helical" evidence="4">
    <location>
        <begin position="387"/>
        <end position="405"/>
    </location>
</feature>
<feature type="domain" description="Major facilitator superfamily (MFS) profile" evidence="5">
    <location>
        <begin position="16"/>
        <end position="410"/>
    </location>
</feature>
<feature type="transmembrane region" description="Helical" evidence="4">
    <location>
        <begin position="143"/>
        <end position="166"/>
    </location>
</feature>
<accession>A0A246BMB0</accession>
<feature type="transmembrane region" description="Helical" evidence="4">
    <location>
        <begin position="260"/>
        <end position="284"/>
    </location>
</feature>
<reference evidence="6 7" key="1">
    <citation type="submission" date="2017-05" db="EMBL/GenBank/DDBJ databases">
        <title>De novo genome assembly of Deniococcus indicus strain DR1.</title>
        <authorList>
            <person name="Chauhan D."/>
            <person name="Yennamalli R.M."/>
            <person name="Priyadarshini R."/>
        </authorList>
    </citation>
    <scope>NUCLEOTIDE SEQUENCE [LARGE SCALE GENOMIC DNA]</scope>
    <source>
        <strain evidence="6 7">DR1</strain>
    </source>
</reference>
<organism evidence="6 7">
    <name type="scientific">Deinococcus indicus</name>
    <dbReference type="NCBI Taxonomy" id="223556"/>
    <lineage>
        <taxon>Bacteria</taxon>
        <taxon>Thermotogati</taxon>
        <taxon>Deinococcota</taxon>
        <taxon>Deinococci</taxon>
        <taxon>Deinococcales</taxon>
        <taxon>Deinococcaceae</taxon>
        <taxon>Deinococcus</taxon>
    </lineage>
</organism>
<dbReference type="EMBL" id="NHMK01000010">
    <property type="protein sequence ID" value="OWL96807.1"/>
    <property type="molecule type" value="Genomic_DNA"/>
</dbReference>
<dbReference type="InterPro" id="IPR036259">
    <property type="entry name" value="MFS_trans_sf"/>
</dbReference>